<organism evidence="6 7">
    <name type="scientific">Streptomyces nigrescens</name>
    <dbReference type="NCBI Taxonomy" id="1920"/>
    <lineage>
        <taxon>Bacteria</taxon>
        <taxon>Bacillati</taxon>
        <taxon>Actinomycetota</taxon>
        <taxon>Actinomycetes</taxon>
        <taxon>Kitasatosporales</taxon>
        <taxon>Streptomycetaceae</taxon>
        <taxon>Streptomyces</taxon>
    </lineage>
</organism>
<evidence type="ECO:0000256" key="1">
    <source>
        <dbReference type="ARBA" id="ARBA00023015"/>
    </source>
</evidence>
<dbReference type="InterPro" id="IPR036388">
    <property type="entry name" value="WH-like_DNA-bd_sf"/>
</dbReference>
<dbReference type="Proteomes" id="UP001059597">
    <property type="component" value="Chromosome"/>
</dbReference>
<feature type="region of interest" description="Disordered" evidence="5">
    <location>
        <begin position="187"/>
        <end position="214"/>
    </location>
</feature>
<dbReference type="RefSeq" id="WP_261956108.1">
    <property type="nucleotide sequence ID" value="NZ_AP026073.1"/>
</dbReference>
<dbReference type="PANTHER" id="PTHR43133:SF8">
    <property type="entry name" value="RNA POLYMERASE SIGMA FACTOR HI_1459-RELATED"/>
    <property type="match status" value="1"/>
</dbReference>
<protein>
    <submittedName>
        <fullName evidence="6">Uncharacterized protein</fullName>
    </submittedName>
</protein>
<sequence>MTAYASPPTAGRSPAATAFDALHTRHAAALTRQAHLLTGQPRLARRAVEHGFHLAWQRWPEVAVAPDPAGWVRAAVYDHALRPWHRLAPGGRTGGRVERPDDADRALREAITALPAPYRRVLLLHDGLGLGLYATAAEVEASTRAAAGRLTHARDLLAARLPGLCLAGQPPARQGEILRDRLAALLTGPADDGPSTGEPPPTGAQVRAGGERSARRTTRAVFGSTGLFALLTLSVAVAAPDHCTAPPVPPVAKAPATRQPGSGTSRAVHRTPPDQARLLPEVR</sequence>
<dbReference type="EMBL" id="AP026073">
    <property type="protein sequence ID" value="BDM72740.1"/>
    <property type="molecule type" value="Genomic_DNA"/>
</dbReference>
<keyword evidence="4" id="KW-0804">Transcription</keyword>
<keyword evidence="1" id="KW-0805">Transcription regulation</keyword>
<proteinExistence type="predicted"/>
<evidence type="ECO:0000256" key="4">
    <source>
        <dbReference type="ARBA" id="ARBA00023163"/>
    </source>
</evidence>
<name>A0ABM8A291_STRNI</name>
<dbReference type="InterPro" id="IPR039425">
    <property type="entry name" value="RNA_pol_sigma-70-like"/>
</dbReference>
<dbReference type="InterPro" id="IPR013324">
    <property type="entry name" value="RNA_pol_sigma_r3/r4-like"/>
</dbReference>
<dbReference type="PANTHER" id="PTHR43133">
    <property type="entry name" value="RNA POLYMERASE ECF-TYPE SIGMA FACTO"/>
    <property type="match status" value="1"/>
</dbReference>
<gene>
    <name evidence="6" type="ORF">HEK616_62270</name>
</gene>
<dbReference type="SUPFAM" id="SSF88659">
    <property type="entry name" value="Sigma3 and sigma4 domains of RNA polymerase sigma factors"/>
    <property type="match status" value="1"/>
</dbReference>
<evidence type="ECO:0000256" key="2">
    <source>
        <dbReference type="ARBA" id="ARBA00023082"/>
    </source>
</evidence>
<evidence type="ECO:0000313" key="6">
    <source>
        <dbReference type="EMBL" id="BDM72740.1"/>
    </source>
</evidence>
<feature type="region of interest" description="Disordered" evidence="5">
    <location>
        <begin position="246"/>
        <end position="283"/>
    </location>
</feature>
<reference evidence="6" key="1">
    <citation type="submission" date="2022-06" db="EMBL/GenBank/DDBJ databases">
        <title>Complete genome sequence of Streptomyces nigrescens HEK616.</title>
        <authorList>
            <person name="Asamizu S."/>
            <person name="Onaka H."/>
        </authorList>
    </citation>
    <scope>NUCLEOTIDE SEQUENCE</scope>
    <source>
        <strain evidence="6">HEK616</strain>
    </source>
</reference>
<evidence type="ECO:0000256" key="5">
    <source>
        <dbReference type="SAM" id="MobiDB-lite"/>
    </source>
</evidence>
<dbReference type="Gene3D" id="1.10.10.10">
    <property type="entry name" value="Winged helix-like DNA-binding domain superfamily/Winged helix DNA-binding domain"/>
    <property type="match status" value="1"/>
</dbReference>
<keyword evidence="2" id="KW-0731">Sigma factor</keyword>
<keyword evidence="3" id="KW-0238">DNA-binding</keyword>
<evidence type="ECO:0000313" key="7">
    <source>
        <dbReference type="Proteomes" id="UP001059597"/>
    </source>
</evidence>
<keyword evidence="7" id="KW-1185">Reference proteome</keyword>
<accession>A0ABM8A291</accession>
<evidence type="ECO:0000256" key="3">
    <source>
        <dbReference type="ARBA" id="ARBA00023125"/>
    </source>
</evidence>